<organism evidence="1 2">
    <name type="scientific">Dactylonectria estremocensis</name>
    <dbReference type="NCBI Taxonomy" id="1079267"/>
    <lineage>
        <taxon>Eukaryota</taxon>
        <taxon>Fungi</taxon>
        <taxon>Dikarya</taxon>
        <taxon>Ascomycota</taxon>
        <taxon>Pezizomycotina</taxon>
        <taxon>Sordariomycetes</taxon>
        <taxon>Hypocreomycetidae</taxon>
        <taxon>Hypocreales</taxon>
        <taxon>Nectriaceae</taxon>
        <taxon>Dactylonectria</taxon>
    </lineage>
</organism>
<dbReference type="OrthoDB" id="5070004at2759"/>
<dbReference type="Proteomes" id="UP000717696">
    <property type="component" value="Unassembled WGS sequence"/>
</dbReference>
<comment type="caution">
    <text evidence="1">The sequence shown here is derived from an EMBL/GenBank/DDBJ whole genome shotgun (WGS) entry which is preliminary data.</text>
</comment>
<evidence type="ECO:0000313" key="2">
    <source>
        <dbReference type="Proteomes" id="UP000717696"/>
    </source>
</evidence>
<gene>
    <name evidence="1" type="ORF">B0J13DRAFT_574242</name>
</gene>
<dbReference type="EMBL" id="JAGMUU010000045">
    <property type="protein sequence ID" value="KAH7113674.1"/>
    <property type="molecule type" value="Genomic_DNA"/>
</dbReference>
<sequence length="107" mass="11961">MASLRRPDGLIALLGALLSFYKTQSNIPELSLPIKRQWDIDSISLGAKSLHAIRPPSHFRLSFLPPIRRNISTDQVIQPHGLDLATTRHILFGSLSTIQDHLMDNPT</sequence>
<protein>
    <submittedName>
        <fullName evidence="1">Uncharacterized protein</fullName>
    </submittedName>
</protein>
<name>A0A9P9IBI3_9HYPO</name>
<reference evidence="1" key="1">
    <citation type="journal article" date="2021" name="Nat. Commun.">
        <title>Genetic determinants of endophytism in the Arabidopsis root mycobiome.</title>
        <authorList>
            <person name="Mesny F."/>
            <person name="Miyauchi S."/>
            <person name="Thiergart T."/>
            <person name="Pickel B."/>
            <person name="Atanasova L."/>
            <person name="Karlsson M."/>
            <person name="Huettel B."/>
            <person name="Barry K.W."/>
            <person name="Haridas S."/>
            <person name="Chen C."/>
            <person name="Bauer D."/>
            <person name="Andreopoulos W."/>
            <person name="Pangilinan J."/>
            <person name="LaButti K."/>
            <person name="Riley R."/>
            <person name="Lipzen A."/>
            <person name="Clum A."/>
            <person name="Drula E."/>
            <person name="Henrissat B."/>
            <person name="Kohler A."/>
            <person name="Grigoriev I.V."/>
            <person name="Martin F.M."/>
            <person name="Hacquard S."/>
        </authorList>
    </citation>
    <scope>NUCLEOTIDE SEQUENCE</scope>
    <source>
        <strain evidence="1">MPI-CAGE-AT-0021</strain>
    </source>
</reference>
<dbReference type="AlphaFoldDB" id="A0A9P9IBI3"/>
<accession>A0A9P9IBI3</accession>
<keyword evidence="2" id="KW-1185">Reference proteome</keyword>
<proteinExistence type="predicted"/>
<evidence type="ECO:0000313" key="1">
    <source>
        <dbReference type="EMBL" id="KAH7113674.1"/>
    </source>
</evidence>